<dbReference type="PRINTS" id="PR00081">
    <property type="entry name" value="GDHRDH"/>
</dbReference>
<accession>A0ABN2ACA7</accession>
<evidence type="ECO:0000313" key="6">
    <source>
        <dbReference type="EMBL" id="GAA1515643.1"/>
    </source>
</evidence>
<sequence>MELCEGKVAVVTGAASGLGLALSEALLARGMTVALADLDAERLRAEAGRLGRLFDPARLLALQADVGEADSVERLARDVRASLGSVHLLCNNAGVLDSARTWERPVEAWHRVLRTNVEGVVHGLTAFVPAMIEAGVPAYVVNISSTTAFEPRPGMAPYSASKAAVLSISETLAMELDALGAPIGVGVVLPGGVATRLARDLDRSGEGSDGPRRADAGLRRPDDVAAQVVRAVEQDRFYIFTHPERFPGLRARVEQTLLALGSADEHSGLRPTPPAA</sequence>
<dbReference type="InterPro" id="IPR020904">
    <property type="entry name" value="Sc_DH/Rdtase_CS"/>
</dbReference>
<evidence type="ECO:0000256" key="1">
    <source>
        <dbReference type="ARBA" id="ARBA00006484"/>
    </source>
</evidence>
<dbReference type="PANTHER" id="PTHR43391:SF26">
    <property type="entry name" value="BLL7251 PROTEIN"/>
    <property type="match status" value="1"/>
</dbReference>
<dbReference type="EMBL" id="BAAAOR010000014">
    <property type="protein sequence ID" value="GAA1515643.1"/>
    <property type="molecule type" value="Genomic_DNA"/>
</dbReference>
<dbReference type="Gene3D" id="3.40.50.720">
    <property type="entry name" value="NAD(P)-binding Rossmann-like Domain"/>
    <property type="match status" value="1"/>
</dbReference>
<dbReference type="InterPro" id="IPR036291">
    <property type="entry name" value="NAD(P)-bd_dom_sf"/>
</dbReference>
<reference evidence="6 7" key="1">
    <citation type="journal article" date="2019" name="Int. J. Syst. Evol. Microbiol.">
        <title>The Global Catalogue of Microorganisms (GCM) 10K type strain sequencing project: providing services to taxonomists for standard genome sequencing and annotation.</title>
        <authorList>
            <consortium name="The Broad Institute Genomics Platform"/>
            <consortium name="The Broad Institute Genome Sequencing Center for Infectious Disease"/>
            <person name="Wu L."/>
            <person name="Ma J."/>
        </authorList>
    </citation>
    <scope>NUCLEOTIDE SEQUENCE [LARGE SCALE GENOMIC DNA]</scope>
    <source>
        <strain evidence="6 7">JCM 14942</strain>
    </source>
</reference>
<evidence type="ECO:0000256" key="3">
    <source>
        <dbReference type="RuleBase" id="RU000363"/>
    </source>
</evidence>
<dbReference type="PANTHER" id="PTHR43391">
    <property type="entry name" value="RETINOL DEHYDROGENASE-RELATED"/>
    <property type="match status" value="1"/>
</dbReference>
<proteinExistence type="inferred from homology"/>
<dbReference type="RefSeq" id="WP_141005529.1">
    <property type="nucleotide sequence ID" value="NZ_BAAAOR010000014.1"/>
</dbReference>
<dbReference type="SMART" id="SM00822">
    <property type="entry name" value="PKS_KR"/>
    <property type="match status" value="1"/>
</dbReference>
<keyword evidence="7" id="KW-1185">Reference proteome</keyword>
<dbReference type="InterPro" id="IPR002347">
    <property type="entry name" value="SDR_fam"/>
</dbReference>
<dbReference type="Proteomes" id="UP001500842">
    <property type="component" value="Unassembled WGS sequence"/>
</dbReference>
<gene>
    <name evidence="6" type="ORF">GCM10009788_19970</name>
</gene>
<feature type="region of interest" description="Disordered" evidence="4">
    <location>
        <begin position="200"/>
        <end position="219"/>
    </location>
</feature>
<dbReference type="PROSITE" id="PS00061">
    <property type="entry name" value="ADH_SHORT"/>
    <property type="match status" value="1"/>
</dbReference>
<dbReference type="SUPFAM" id="SSF51735">
    <property type="entry name" value="NAD(P)-binding Rossmann-fold domains"/>
    <property type="match status" value="1"/>
</dbReference>
<dbReference type="CDD" id="cd05233">
    <property type="entry name" value="SDR_c"/>
    <property type="match status" value="1"/>
</dbReference>
<feature type="domain" description="Ketoreductase" evidence="5">
    <location>
        <begin position="7"/>
        <end position="196"/>
    </location>
</feature>
<name>A0ABN2ACA7_9ACTN</name>
<keyword evidence="2" id="KW-0560">Oxidoreductase</keyword>
<evidence type="ECO:0000259" key="5">
    <source>
        <dbReference type="SMART" id="SM00822"/>
    </source>
</evidence>
<dbReference type="Pfam" id="PF00106">
    <property type="entry name" value="adh_short"/>
    <property type="match status" value="1"/>
</dbReference>
<dbReference type="InterPro" id="IPR057326">
    <property type="entry name" value="KR_dom"/>
</dbReference>
<evidence type="ECO:0000256" key="2">
    <source>
        <dbReference type="ARBA" id="ARBA00023002"/>
    </source>
</evidence>
<comment type="similarity">
    <text evidence="1 3">Belongs to the short-chain dehydrogenases/reductases (SDR) family.</text>
</comment>
<protein>
    <submittedName>
        <fullName evidence="6">SDR family NAD(P)-dependent oxidoreductase</fullName>
    </submittedName>
</protein>
<dbReference type="PRINTS" id="PR00080">
    <property type="entry name" value="SDRFAMILY"/>
</dbReference>
<evidence type="ECO:0000256" key="4">
    <source>
        <dbReference type="SAM" id="MobiDB-lite"/>
    </source>
</evidence>
<organism evidence="6 7">
    <name type="scientific">Nocardioides humi</name>
    <dbReference type="NCBI Taxonomy" id="449461"/>
    <lineage>
        <taxon>Bacteria</taxon>
        <taxon>Bacillati</taxon>
        <taxon>Actinomycetota</taxon>
        <taxon>Actinomycetes</taxon>
        <taxon>Propionibacteriales</taxon>
        <taxon>Nocardioidaceae</taxon>
        <taxon>Nocardioides</taxon>
    </lineage>
</organism>
<comment type="caution">
    <text evidence="6">The sequence shown here is derived from an EMBL/GenBank/DDBJ whole genome shotgun (WGS) entry which is preliminary data.</text>
</comment>
<evidence type="ECO:0000313" key="7">
    <source>
        <dbReference type="Proteomes" id="UP001500842"/>
    </source>
</evidence>